<dbReference type="EMBL" id="CACRXK020003974">
    <property type="protein sequence ID" value="CAB4000981.1"/>
    <property type="molecule type" value="Genomic_DNA"/>
</dbReference>
<dbReference type="Proteomes" id="UP001152795">
    <property type="component" value="Unassembled WGS sequence"/>
</dbReference>
<dbReference type="AlphaFoldDB" id="A0A6S7I2G8"/>
<dbReference type="OrthoDB" id="9983348at2759"/>
<proteinExistence type="predicted"/>
<organism evidence="1 2">
    <name type="scientific">Paramuricea clavata</name>
    <name type="common">Red gorgonian</name>
    <name type="synonym">Violescent sea-whip</name>
    <dbReference type="NCBI Taxonomy" id="317549"/>
    <lineage>
        <taxon>Eukaryota</taxon>
        <taxon>Metazoa</taxon>
        <taxon>Cnidaria</taxon>
        <taxon>Anthozoa</taxon>
        <taxon>Octocorallia</taxon>
        <taxon>Malacalcyonacea</taxon>
        <taxon>Plexauridae</taxon>
        <taxon>Paramuricea</taxon>
    </lineage>
</organism>
<reference evidence="1" key="1">
    <citation type="submission" date="2020-04" db="EMBL/GenBank/DDBJ databases">
        <authorList>
            <person name="Alioto T."/>
            <person name="Alioto T."/>
            <person name="Gomez Garrido J."/>
        </authorList>
    </citation>
    <scope>NUCLEOTIDE SEQUENCE</scope>
    <source>
        <strain evidence="1">A484AB</strain>
    </source>
</reference>
<protein>
    <submittedName>
        <fullName evidence="1">Uncharacterized protein</fullName>
    </submittedName>
</protein>
<accession>A0A6S7I2G8</accession>
<comment type="caution">
    <text evidence="1">The sequence shown here is derived from an EMBL/GenBank/DDBJ whole genome shotgun (WGS) entry which is preliminary data.</text>
</comment>
<evidence type="ECO:0000313" key="2">
    <source>
        <dbReference type="Proteomes" id="UP001152795"/>
    </source>
</evidence>
<name>A0A6S7I2G8_PARCT</name>
<gene>
    <name evidence="1" type="ORF">PACLA_8A079292</name>
</gene>
<evidence type="ECO:0000313" key="1">
    <source>
        <dbReference type="EMBL" id="CAB4000981.1"/>
    </source>
</evidence>
<keyword evidence="2" id="KW-1185">Reference proteome</keyword>
<sequence>MGASTSTAEEQPYTIQETVPVISKRTIGKLMVKHCGNEGQQDDPTLIVTLRRILQATITKLDTESEETWKNAEIVIYDQQGNDFCIRSGDFVNKFVVQLDEKDEINITCTKRQKRSLASFFTSKPSKRRTKSSKLAAIEDKTTDSAAQIHNSSCVLF</sequence>